<evidence type="ECO:0000313" key="2">
    <source>
        <dbReference type="Proteomes" id="UP000288291"/>
    </source>
</evidence>
<dbReference type="RefSeq" id="WP_103661172.1">
    <property type="nucleotide sequence ID" value="NZ_ML136871.1"/>
</dbReference>
<sequence>MRLGYFKKFGSVDFEKIKELAGQEQIELQLVPLSQEESLTAIQDGQADLVVTSIRDSKIDEKLISRNELERCSLVAVLQVENFDKNEQTVELAELHAIPDMLVATVSEEQAELHYHRDLLAISSPLIAVESFNEAALMASSGSGYFLMNERTAKLLVNDQLQKLFLLNNGVQLKEDYSLLTAKNESSRQLIRVEQIIQDYFKE</sequence>
<gene>
    <name evidence="1" type="ORF">EJK17_00315</name>
</gene>
<dbReference type="Proteomes" id="UP000288291">
    <property type="component" value="Unassembled WGS sequence"/>
</dbReference>
<name>A0A437SY67_9LACO</name>
<evidence type="ECO:0000313" key="1">
    <source>
        <dbReference type="EMBL" id="RVU71757.1"/>
    </source>
</evidence>
<dbReference type="AlphaFoldDB" id="A0A437SY67"/>
<dbReference type="EMBL" id="RXIA01000001">
    <property type="protein sequence ID" value="RVU71757.1"/>
    <property type="molecule type" value="Genomic_DNA"/>
</dbReference>
<comment type="caution">
    <text evidence="1">The sequence shown here is derived from an EMBL/GenBank/DDBJ whole genome shotgun (WGS) entry which is preliminary data.</text>
</comment>
<dbReference type="Gene3D" id="3.40.190.10">
    <property type="entry name" value="Periplasmic binding protein-like II"/>
    <property type="match status" value="2"/>
</dbReference>
<evidence type="ECO:0008006" key="3">
    <source>
        <dbReference type="Google" id="ProtNLM"/>
    </source>
</evidence>
<proteinExistence type="predicted"/>
<keyword evidence="2" id="KW-1185">Reference proteome</keyword>
<accession>A0A437SY67</accession>
<organism evidence="1 2">
    <name type="scientific">Lactobacillus xujianguonis</name>
    <dbReference type="NCBI Taxonomy" id="2495899"/>
    <lineage>
        <taxon>Bacteria</taxon>
        <taxon>Bacillati</taxon>
        <taxon>Bacillota</taxon>
        <taxon>Bacilli</taxon>
        <taxon>Lactobacillales</taxon>
        <taxon>Lactobacillaceae</taxon>
        <taxon>Lactobacillus</taxon>
    </lineage>
</organism>
<reference evidence="1 2" key="1">
    <citation type="submission" date="2018-12" db="EMBL/GenBank/DDBJ databases">
        <authorList>
            <person name="Meng J."/>
        </authorList>
    </citation>
    <scope>NUCLEOTIDE SEQUENCE [LARGE SCALE GENOMIC DNA]</scope>
    <source>
        <strain evidence="1 2">HT111-2</strain>
    </source>
</reference>
<dbReference type="SUPFAM" id="SSF53850">
    <property type="entry name" value="Periplasmic binding protein-like II"/>
    <property type="match status" value="1"/>
</dbReference>
<protein>
    <recommendedName>
        <fullName evidence="3">LysR substrate-binding domain-containing protein</fullName>
    </recommendedName>
</protein>